<comment type="caution">
    <text evidence="2">The sequence shown here is derived from an EMBL/GenBank/DDBJ whole genome shotgun (WGS) entry which is preliminary data.</text>
</comment>
<dbReference type="InterPro" id="IPR052509">
    <property type="entry name" value="Metal_resp_DNA-bind_regulator"/>
</dbReference>
<dbReference type="AlphaFoldDB" id="A0A2D0AM38"/>
<dbReference type="PANTHER" id="PTHR33169:SF14">
    <property type="entry name" value="TRANSCRIPTIONAL REGULATOR RV3488"/>
    <property type="match status" value="1"/>
</dbReference>
<protein>
    <submittedName>
        <fullName evidence="2">PadR family transcriptional regulator</fullName>
    </submittedName>
</protein>
<accession>A0A2D0AM38</accession>
<dbReference type="SUPFAM" id="SSF46785">
    <property type="entry name" value="Winged helix' DNA-binding domain"/>
    <property type="match status" value="1"/>
</dbReference>
<evidence type="ECO:0000313" key="3">
    <source>
        <dbReference type="Proteomes" id="UP000197468"/>
    </source>
</evidence>
<reference evidence="2 3" key="1">
    <citation type="journal article" date="2008" name="Int. J. Syst. Evol. Microbiol.">
        <title>Description of Roseateles aquatilis sp. nov. and Roseateles terrae sp. nov., in the class Betaproteobacteria, and emended description of the genus Roseateles.</title>
        <authorList>
            <person name="Gomila M."/>
            <person name="Bowien B."/>
            <person name="Falsen E."/>
            <person name="Moore E.R."/>
            <person name="Lalucat J."/>
        </authorList>
    </citation>
    <scope>NUCLEOTIDE SEQUENCE [LARGE SCALE GENOMIC DNA]</scope>
    <source>
        <strain evidence="2 3">CCUG 48205</strain>
    </source>
</reference>
<dbReference type="OrthoDB" id="9814826at2"/>
<dbReference type="Proteomes" id="UP000197468">
    <property type="component" value="Unassembled WGS sequence"/>
</dbReference>
<gene>
    <name evidence="2" type="ORF">CDN99_22395</name>
</gene>
<evidence type="ECO:0000313" key="2">
    <source>
        <dbReference type="EMBL" id="OWQ85293.1"/>
    </source>
</evidence>
<organism evidence="2 3">
    <name type="scientific">Roseateles aquatilis</name>
    <dbReference type="NCBI Taxonomy" id="431061"/>
    <lineage>
        <taxon>Bacteria</taxon>
        <taxon>Pseudomonadati</taxon>
        <taxon>Pseudomonadota</taxon>
        <taxon>Betaproteobacteria</taxon>
        <taxon>Burkholderiales</taxon>
        <taxon>Sphaerotilaceae</taxon>
        <taxon>Roseateles</taxon>
    </lineage>
</organism>
<keyword evidence="3" id="KW-1185">Reference proteome</keyword>
<dbReference type="Pfam" id="PF03551">
    <property type="entry name" value="PadR"/>
    <property type="match status" value="1"/>
</dbReference>
<name>A0A2D0AM38_9BURK</name>
<dbReference type="PANTHER" id="PTHR33169">
    <property type="entry name" value="PADR-FAMILY TRANSCRIPTIONAL REGULATOR"/>
    <property type="match status" value="1"/>
</dbReference>
<dbReference type="RefSeq" id="WP_088387140.1">
    <property type="nucleotide sequence ID" value="NZ_NIOF01000013.1"/>
</dbReference>
<dbReference type="Gene3D" id="1.10.10.10">
    <property type="entry name" value="Winged helix-like DNA-binding domain superfamily/Winged helix DNA-binding domain"/>
    <property type="match status" value="1"/>
</dbReference>
<dbReference type="InterPro" id="IPR005149">
    <property type="entry name" value="Tscrpt_reg_PadR_N"/>
</dbReference>
<dbReference type="EMBL" id="NIOF01000013">
    <property type="protein sequence ID" value="OWQ85293.1"/>
    <property type="molecule type" value="Genomic_DNA"/>
</dbReference>
<feature type="domain" description="Transcription regulator PadR N-terminal" evidence="1">
    <location>
        <begin position="26"/>
        <end position="83"/>
    </location>
</feature>
<evidence type="ECO:0000259" key="1">
    <source>
        <dbReference type="Pfam" id="PF03551"/>
    </source>
</evidence>
<sequence>MIRKRAPSPQAVGLLAELARAPRIWHHGYELTKALGIKSGTLYPLLMRLEGQGLLEAEWRESDQPGRPARHAYRLTAQGLQAARDATTTGPGETFPVAS</sequence>
<dbReference type="InterPro" id="IPR036388">
    <property type="entry name" value="WH-like_DNA-bd_sf"/>
</dbReference>
<proteinExistence type="predicted"/>
<dbReference type="InterPro" id="IPR036390">
    <property type="entry name" value="WH_DNA-bd_sf"/>
</dbReference>